<dbReference type="Proteomes" id="UP001160334">
    <property type="component" value="Unassembled WGS sequence"/>
</dbReference>
<gene>
    <name evidence="2" type="ORF">M2280_006105</name>
</gene>
<evidence type="ECO:0000313" key="2">
    <source>
        <dbReference type="EMBL" id="MDH6284842.1"/>
    </source>
</evidence>
<dbReference type="EMBL" id="JARXVC010000028">
    <property type="protein sequence ID" value="MDH6284842.1"/>
    <property type="molecule type" value="Genomic_DNA"/>
</dbReference>
<comment type="caution">
    <text evidence="2">The sequence shown here is derived from an EMBL/GenBank/DDBJ whole genome shotgun (WGS) entry which is preliminary data.</text>
</comment>
<feature type="compositionally biased region" description="Basic residues" evidence="1">
    <location>
        <begin position="1"/>
        <end position="11"/>
    </location>
</feature>
<dbReference type="RefSeq" id="WP_280764027.1">
    <property type="nucleotide sequence ID" value="NZ_JARXVC010000028.1"/>
</dbReference>
<sequence>MPGSRTYRRRPRLDEAPEPYQPQVYPEIVLDDRYYERGIEARRATQQALSDVADILDDVEEQADAILEKLLAVLDAEIS</sequence>
<evidence type="ECO:0000313" key="3">
    <source>
        <dbReference type="Proteomes" id="UP001160334"/>
    </source>
</evidence>
<keyword evidence="3" id="KW-1185">Reference proteome</keyword>
<protein>
    <submittedName>
        <fullName evidence="2">Uncharacterized protein</fullName>
    </submittedName>
</protein>
<name>A0ABT6MKL4_9NOCA</name>
<evidence type="ECO:0000256" key="1">
    <source>
        <dbReference type="SAM" id="MobiDB-lite"/>
    </source>
</evidence>
<reference evidence="2 3" key="1">
    <citation type="submission" date="2023-04" db="EMBL/GenBank/DDBJ databases">
        <title>Forest soil microbial communities from Buena Vista Peninsula, Colon Province, Panama.</title>
        <authorList>
            <person name="Bouskill N."/>
        </authorList>
    </citation>
    <scope>NUCLEOTIDE SEQUENCE [LARGE SCALE GENOMIC DNA]</scope>
    <source>
        <strain evidence="2 3">CFH S0262</strain>
    </source>
</reference>
<accession>A0ABT6MKL4</accession>
<feature type="region of interest" description="Disordered" evidence="1">
    <location>
        <begin position="1"/>
        <end position="20"/>
    </location>
</feature>
<proteinExistence type="predicted"/>
<organism evidence="2 3">
    <name type="scientific">Prescottella agglutinans</name>
    <dbReference type="NCBI Taxonomy" id="1644129"/>
    <lineage>
        <taxon>Bacteria</taxon>
        <taxon>Bacillati</taxon>
        <taxon>Actinomycetota</taxon>
        <taxon>Actinomycetes</taxon>
        <taxon>Mycobacteriales</taxon>
        <taxon>Nocardiaceae</taxon>
        <taxon>Prescottella</taxon>
    </lineage>
</organism>